<dbReference type="PROSITE" id="PS50076">
    <property type="entry name" value="DNAJ_2"/>
    <property type="match status" value="1"/>
</dbReference>
<dbReference type="InterPro" id="IPR036869">
    <property type="entry name" value="J_dom_sf"/>
</dbReference>
<comment type="caution">
    <text evidence="3">The sequence shown here is derived from an EMBL/GenBank/DDBJ whole genome shotgun (WGS) entry which is preliminary data.</text>
</comment>
<dbReference type="SMART" id="SM00271">
    <property type="entry name" value="DnaJ"/>
    <property type="match status" value="1"/>
</dbReference>
<evidence type="ECO:0000313" key="3">
    <source>
        <dbReference type="EMBL" id="CAE6774423.1"/>
    </source>
</evidence>
<protein>
    <submittedName>
        <fullName evidence="3">J domain-containing protein</fullName>
    </submittedName>
</protein>
<sequence length="208" mass="24194">MAFSTNRLFKYQRGMRRRIGMLRAKNVDSMEFAVDFMMQERVDSYFRIEPALEEVERSLGQIEDELDRVRDVSGASRLESRLEFVEDRWDELDSEIRERPRRRRRKINLADFLKTAGGDGSPAGTSGEVNNAYDAYQLLGLEFGTPLTDVTTAFRQRAKELHPDARNGDRSSEPELRRILEAYQFLKEYLSLSNTEPPISRGDYRPTE</sequence>
<dbReference type="CDD" id="cd06257">
    <property type="entry name" value="DnaJ"/>
    <property type="match status" value="1"/>
</dbReference>
<evidence type="ECO:0000259" key="2">
    <source>
        <dbReference type="PROSITE" id="PS50076"/>
    </source>
</evidence>
<dbReference type="Pfam" id="PF00226">
    <property type="entry name" value="DnaJ"/>
    <property type="match status" value="1"/>
</dbReference>
<dbReference type="Proteomes" id="UP000675880">
    <property type="component" value="Unassembled WGS sequence"/>
</dbReference>
<reference evidence="3 4" key="1">
    <citation type="submission" date="2021-02" db="EMBL/GenBank/DDBJ databases">
        <authorList>
            <person name="Han P."/>
        </authorList>
    </citation>
    <scope>NUCLEOTIDE SEQUENCE [LARGE SCALE GENOMIC DNA]</scope>
    <source>
        <strain evidence="3">Candidatus Nitrospira sp. ZN2</strain>
    </source>
</reference>
<keyword evidence="4" id="KW-1185">Reference proteome</keyword>
<dbReference type="Gene3D" id="1.10.287.110">
    <property type="entry name" value="DnaJ domain"/>
    <property type="match status" value="1"/>
</dbReference>
<accession>A0ABN7M2F1</accession>
<feature type="domain" description="J" evidence="2">
    <location>
        <begin position="134"/>
        <end position="208"/>
    </location>
</feature>
<dbReference type="EMBL" id="CAJNBJ010000017">
    <property type="protein sequence ID" value="CAE6774423.1"/>
    <property type="molecule type" value="Genomic_DNA"/>
</dbReference>
<gene>
    <name evidence="3" type="ORF">NSPZN2_40447</name>
</gene>
<proteinExistence type="predicted"/>
<evidence type="ECO:0000313" key="4">
    <source>
        <dbReference type="Proteomes" id="UP000675880"/>
    </source>
</evidence>
<dbReference type="InterPro" id="IPR001623">
    <property type="entry name" value="DnaJ_domain"/>
</dbReference>
<keyword evidence="1" id="KW-0175">Coiled coil</keyword>
<feature type="coiled-coil region" evidence="1">
    <location>
        <begin position="52"/>
        <end position="95"/>
    </location>
</feature>
<organism evidence="3 4">
    <name type="scientific">Nitrospira defluvii</name>
    <dbReference type="NCBI Taxonomy" id="330214"/>
    <lineage>
        <taxon>Bacteria</taxon>
        <taxon>Pseudomonadati</taxon>
        <taxon>Nitrospirota</taxon>
        <taxon>Nitrospiria</taxon>
        <taxon>Nitrospirales</taxon>
        <taxon>Nitrospiraceae</taxon>
        <taxon>Nitrospira</taxon>
    </lineage>
</organism>
<name>A0ABN7M2F1_9BACT</name>
<dbReference type="SUPFAM" id="SSF46565">
    <property type="entry name" value="Chaperone J-domain"/>
    <property type="match status" value="1"/>
</dbReference>
<evidence type="ECO:0000256" key="1">
    <source>
        <dbReference type="SAM" id="Coils"/>
    </source>
</evidence>